<dbReference type="Pfam" id="PF14534">
    <property type="entry name" value="DUF4440"/>
    <property type="match status" value="1"/>
</dbReference>
<reference evidence="3 4" key="1">
    <citation type="submission" date="2020-08" db="EMBL/GenBank/DDBJ databases">
        <title>Genomic Encyclopedia of Type Strains, Phase IV (KMG-IV): sequencing the most valuable type-strain genomes for metagenomic binning, comparative biology and taxonomic classification.</title>
        <authorList>
            <person name="Goeker M."/>
        </authorList>
    </citation>
    <scope>NUCLEOTIDE SEQUENCE [LARGE SCALE GENOMIC DNA]</scope>
    <source>
        <strain evidence="3 4">DSM 27057</strain>
    </source>
</reference>
<comment type="caution">
    <text evidence="3">The sequence shown here is derived from an EMBL/GenBank/DDBJ whole genome shotgun (WGS) entry which is preliminary data.</text>
</comment>
<proteinExistence type="predicted"/>
<dbReference type="Proteomes" id="UP000548867">
    <property type="component" value="Unassembled WGS sequence"/>
</dbReference>
<keyword evidence="1" id="KW-0732">Signal</keyword>
<dbReference type="AlphaFoldDB" id="A0A7W6CFJ2"/>
<dbReference type="InterPro" id="IPR032710">
    <property type="entry name" value="NTF2-like_dom_sf"/>
</dbReference>
<keyword evidence="4" id="KW-1185">Reference proteome</keyword>
<gene>
    <name evidence="3" type="ORF">GGR38_000706</name>
</gene>
<evidence type="ECO:0000259" key="2">
    <source>
        <dbReference type="Pfam" id="PF14534"/>
    </source>
</evidence>
<evidence type="ECO:0000313" key="4">
    <source>
        <dbReference type="Proteomes" id="UP000548867"/>
    </source>
</evidence>
<sequence length="141" mass="15749">MKIMALALILCASPALAQNADEIALLKAEDARFRAELTHDAATLDRMTAPEVTYTHFNGKHEDKASLMQSFTHLPFTAIEPTDRHARLYGQVGIVRGLVARQLPDRRLLDAYIAVYVRQGKVWRLTNWVSHAVPPPPSALH</sequence>
<feature type="domain" description="DUF4440" evidence="2">
    <location>
        <begin position="25"/>
        <end position="125"/>
    </location>
</feature>
<dbReference type="RefSeq" id="WP_183622692.1">
    <property type="nucleotide sequence ID" value="NZ_JACIDX010000002.1"/>
</dbReference>
<name>A0A7W6CFJ2_9SPHN</name>
<feature type="signal peptide" evidence="1">
    <location>
        <begin position="1"/>
        <end position="17"/>
    </location>
</feature>
<protein>
    <recommendedName>
        <fullName evidence="2">DUF4440 domain-containing protein</fullName>
    </recommendedName>
</protein>
<organism evidence="3 4">
    <name type="scientific">Novosphingobium sediminicola</name>
    <dbReference type="NCBI Taxonomy" id="563162"/>
    <lineage>
        <taxon>Bacteria</taxon>
        <taxon>Pseudomonadati</taxon>
        <taxon>Pseudomonadota</taxon>
        <taxon>Alphaproteobacteria</taxon>
        <taxon>Sphingomonadales</taxon>
        <taxon>Sphingomonadaceae</taxon>
        <taxon>Novosphingobium</taxon>
    </lineage>
</organism>
<evidence type="ECO:0000256" key="1">
    <source>
        <dbReference type="SAM" id="SignalP"/>
    </source>
</evidence>
<dbReference type="Gene3D" id="3.10.450.50">
    <property type="match status" value="1"/>
</dbReference>
<accession>A0A7W6CFJ2</accession>
<evidence type="ECO:0000313" key="3">
    <source>
        <dbReference type="EMBL" id="MBB3953779.1"/>
    </source>
</evidence>
<dbReference type="EMBL" id="JACIDX010000002">
    <property type="protein sequence ID" value="MBB3953779.1"/>
    <property type="molecule type" value="Genomic_DNA"/>
</dbReference>
<dbReference type="SUPFAM" id="SSF54427">
    <property type="entry name" value="NTF2-like"/>
    <property type="match status" value="1"/>
</dbReference>
<dbReference type="InterPro" id="IPR027843">
    <property type="entry name" value="DUF4440"/>
</dbReference>
<feature type="chain" id="PRO_5031507410" description="DUF4440 domain-containing protein" evidence="1">
    <location>
        <begin position="18"/>
        <end position="141"/>
    </location>
</feature>